<comment type="caution">
    <text evidence="1">The sequence shown here is derived from an EMBL/GenBank/DDBJ whole genome shotgun (WGS) entry which is preliminary data.</text>
</comment>
<dbReference type="RefSeq" id="WP_109644323.1">
    <property type="nucleotide sequence ID" value="NZ_QGGB01000002.1"/>
</dbReference>
<dbReference type="Gene3D" id="3.40.50.300">
    <property type="entry name" value="P-loop containing nucleotide triphosphate hydrolases"/>
    <property type="match status" value="1"/>
</dbReference>
<dbReference type="SUPFAM" id="SSF52540">
    <property type="entry name" value="P-loop containing nucleoside triphosphate hydrolases"/>
    <property type="match status" value="1"/>
</dbReference>
<dbReference type="InterPro" id="IPR027417">
    <property type="entry name" value="P-loop_NTPase"/>
</dbReference>
<sequence length="321" mass="37652">MVPTGIQHTLRNLKRSHAPVARLLRYAALYKNLKPNAIIVYTMGKVGSTTVSGLLQNHKKDAFVYDVHYLNPENLKKDQQFHRKLYKKAAEQNIQVNILPDYISDGYFLRRMMKKKAWSRESLSVISLTRDPMAKYVSSFFQNAERFYAYDFQKELSQNGPEKIAEELKDLFLNHYLHKNGIDYFDSDPLTWFDEELKAIFDIDVYDSPFPHDRGYGMYSSDYCDVLVMRLEDLDDCYRSAIQQLTGVTVPRLKSENTASKKVYGGVYRAFKKNLRLPEDMLDRVYASKYATHFYTPDEITGFKKRWQQKRSSEMKRETAL</sequence>
<accession>A0A316TY96</accession>
<dbReference type="Proteomes" id="UP000245533">
    <property type="component" value="Unassembled WGS sequence"/>
</dbReference>
<name>A0A316TY96_9BACT</name>
<dbReference type="EMBL" id="QGGB01000002">
    <property type="protein sequence ID" value="PWN07812.1"/>
    <property type="molecule type" value="Genomic_DNA"/>
</dbReference>
<keyword evidence="2" id="KW-1185">Reference proteome</keyword>
<dbReference type="AlphaFoldDB" id="A0A316TY96"/>
<protein>
    <recommendedName>
        <fullName evidence="3">Sulfotransferase family protein</fullName>
    </recommendedName>
</protein>
<organism evidence="1 2">
    <name type="scientific">Rhodohalobacter mucosus</name>
    <dbReference type="NCBI Taxonomy" id="2079485"/>
    <lineage>
        <taxon>Bacteria</taxon>
        <taxon>Pseudomonadati</taxon>
        <taxon>Balneolota</taxon>
        <taxon>Balneolia</taxon>
        <taxon>Balneolales</taxon>
        <taxon>Balneolaceae</taxon>
        <taxon>Rhodohalobacter</taxon>
    </lineage>
</organism>
<proteinExistence type="predicted"/>
<reference evidence="1 2" key="1">
    <citation type="submission" date="2018-05" db="EMBL/GenBank/DDBJ databases">
        <title>Rhodohalobacter halophilus gen. nov., sp. nov., a moderately halophilic member of the family Balneolaceae.</title>
        <authorList>
            <person name="Liu Z.-W."/>
        </authorList>
    </citation>
    <scope>NUCLEOTIDE SEQUENCE [LARGE SCALE GENOMIC DNA]</scope>
    <source>
        <strain evidence="1 2">8A47</strain>
    </source>
</reference>
<evidence type="ECO:0000313" key="1">
    <source>
        <dbReference type="EMBL" id="PWN07812.1"/>
    </source>
</evidence>
<dbReference type="OrthoDB" id="286125at2"/>
<dbReference type="InterPro" id="IPR018831">
    <property type="entry name" value="Uncharacterised_NKWYS"/>
</dbReference>
<evidence type="ECO:0000313" key="2">
    <source>
        <dbReference type="Proteomes" id="UP000245533"/>
    </source>
</evidence>
<dbReference type="Pfam" id="PF10364">
    <property type="entry name" value="NKWYS"/>
    <property type="match status" value="1"/>
</dbReference>
<gene>
    <name evidence="1" type="ORF">DDZ15_02020</name>
</gene>
<evidence type="ECO:0008006" key="3">
    <source>
        <dbReference type="Google" id="ProtNLM"/>
    </source>
</evidence>